<dbReference type="OrthoDB" id="3562711at2759"/>
<name>A0A194WYL9_MOLSC</name>
<dbReference type="EMBL" id="KQ947423">
    <property type="protein sequence ID" value="KUJ13061.1"/>
    <property type="molecule type" value="Genomic_DNA"/>
</dbReference>
<evidence type="ECO:0000313" key="3">
    <source>
        <dbReference type="EMBL" id="KUJ13061.1"/>
    </source>
</evidence>
<dbReference type="AlphaFoldDB" id="A0A194WYL9"/>
<keyword evidence="2" id="KW-0732">Signal</keyword>
<organism evidence="3 4">
    <name type="scientific">Mollisia scopiformis</name>
    <name type="common">Conifer needle endophyte fungus</name>
    <name type="synonym">Phialocephala scopiformis</name>
    <dbReference type="NCBI Taxonomy" id="149040"/>
    <lineage>
        <taxon>Eukaryota</taxon>
        <taxon>Fungi</taxon>
        <taxon>Dikarya</taxon>
        <taxon>Ascomycota</taxon>
        <taxon>Pezizomycotina</taxon>
        <taxon>Leotiomycetes</taxon>
        <taxon>Helotiales</taxon>
        <taxon>Mollisiaceae</taxon>
        <taxon>Mollisia</taxon>
    </lineage>
</organism>
<evidence type="ECO:0000313" key="4">
    <source>
        <dbReference type="Proteomes" id="UP000070700"/>
    </source>
</evidence>
<feature type="signal peptide" evidence="2">
    <location>
        <begin position="1"/>
        <end position="26"/>
    </location>
</feature>
<reference evidence="3 4" key="1">
    <citation type="submission" date="2015-10" db="EMBL/GenBank/DDBJ databases">
        <title>Full genome of DAOMC 229536 Phialocephala scopiformis, a fungal endophyte of spruce producing the potent anti-insectan compound rugulosin.</title>
        <authorList>
            <consortium name="DOE Joint Genome Institute"/>
            <person name="Walker A.K."/>
            <person name="Frasz S.L."/>
            <person name="Seifert K.A."/>
            <person name="Miller J.D."/>
            <person name="Mondo S.J."/>
            <person name="Labutti K."/>
            <person name="Lipzen A."/>
            <person name="Dockter R."/>
            <person name="Kennedy M."/>
            <person name="Grigoriev I.V."/>
            <person name="Spatafora J.W."/>
        </authorList>
    </citation>
    <scope>NUCLEOTIDE SEQUENCE [LARGE SCALE GENOMIC DNA]</scope>
    <source>
        <strain evidence="3 4">CBS 120377</strain>
    </source>
</reference>
<dbReference type="KEGG" id="psco:LY89DRAFT_200309"/>
<gene>
    <name evidence="3" type="ORF">LY89DRAFT_200309</name>
</gene>
<dbReference type="InParanoid" id="A0A194WYL9"/>
<dbReference type="Proteomes" id="UP000070700">
    <property type="component" value="Unassembled WGS sequence"/>
</dbReference>
<protein>
    <submittedName>
        <fullName evidence="3">Uncharacterized protein</fullName>
    </submittedName>
</protein>
<accession>A0A194WYL9</accession>
<proteinExistence type="predicted"/>
<keyword evidence="4" id="KW-1185">Reference proteome</keyword>
<feature type="region of interest" description="Disordered" evidence="1">
    <location>
        <begin position="241"/>
        <end position="372"/>
    </location>
</feature>
<feature type="chain" id="PRO_5008267609" evidence="2">
    <location>
        <begin position="27"/>
        <end position="372"/>
    </location>
</feature>
<evidence type="ECO:0000256" key="2">
    <source>
        <dbReference type="SAM" id="SignalP"/>
    </source>
</evidence>
<dbReference type="GeneID" id="28815506"/>
<dbReference type="RefSeq" id="XP_018067416.1">
    <property type="nucleotide sequence ID" value="XM_018205780.1"/>
</dbReference>
<sequence>MAIAMQRTTFHQLLALISVLFQCVLCLPGGCGGTLEILDISSPTYNDTVWACAGIERSSIFGGDALLLAASNQDNVTNCADYCATTSFPDGLMAGIWDSDNSTCECWYIGDLNYYDLPAASPGVTFIDFFEAWNPGGRPSKAQNWGVFTCPAGAESGWADAGNAAYCGPLTLEPAQPALAELGIIGDCWGFCLEYPGVEWVLSRSPSDCNCYGDLAGLKVTLNYTPTDFVIDYYDFEPHSTSSSTFVTTKTSPSTSSHSTKSSTSVASRRSTTSALRSTTSPVTRSTPRSTLKSSLRSTSKSSSHTTIKSTTKKTSTSSEVTSPKSSSHSPTSTAKTISKTTSSKVILRTDTSSSKTSSPSKSSTHSTTKSA</sequence>
<evidence type="ECO:0000256" key="1">
    <source>
        <dbReference type="SAM" id="MobiDB-lite"/>
    </source>
</evidence>